<protein>
    <recommendedName>
        <fullName evidence="1">Thioredoxin domain-containing protein</fullName>
    </recommendedName>
</protein>
<dbReference type="InterPro" id="IPR036249">
    <property type="entry name" value="Thioredoxin-like_sf"/>
</dbReference>
<dbReference type="Gene3D" id="3.40.30.10">
    <property type="entry name" value="Glutaredoxin"/>
    <property type="match status" value="1"/>
</dbReference>
<evidence type="ECO:0000259" key="1">
    <source>
        <dbReference type="PROSITE" id="PS51352"/>
    </source>
</evidence>
<dbReference type="EMBL" id="BMFH01000001">
    <property type="protein sequence ID" value="GGD37578.1"/>
    <property type="molecule type" value="Genomic_DNA"/>
</dbReference>
<dbReference type="PROSITE" id="PS51352">
    <property type="entry name" value="THIOREDOXIN_2"/>
    <property type="match status" value="1"/>
</dbReference>
<accession>A0ABQ1QPQ8</accession>
<proteinExistence type="predicted"/>
<reference evidence="3" key="1">
    <citation type="journal article" date="2019" name="Int. J. Syst. Evol. Microbiol.">
        <title>The Global Catalogue of Microorganisms (GCM) 10K type strain sequencing project: providing services to taxonomists for standard genome sequencing and annotation.</title>
        <authorList>
            <consortium name="The Broad Institute Genomics Platform"/>
            <consortium name="The Broad Institute Genome Sequencing Center for Infectious Disease"/>
            <person name="Wu L."/>
            <person name="Ma J."/>
        </authorList>
    </citation>
    <scope>NUCLEOTIDE SEQUENCE [LARGE SCALE GENOMIC DNA]</scope>
    <source>
        <strain evidence="3">CGMCC 1.12606</strain>
    </source>
</reference>
<evidence type="ECO:0000313" key="3">
    <source>
        <dbReference type="Proteomes" id="UP000625780"/>
    </source>
</evidence>
<sequence>MNKLLLFSFLGILLGSCSQEPEDSKRVIFAGEIVNPTSDQVVLFKGQQALDTAFLDENNRFVFRLDSVAQGLHHFVHRPESQYVYFEAGDSLQIRLNTSDFDESLVFSGKGEEINNFILELFLTREEEEELINSYYLLEPEEFHKKIDSLKAMKLALLSQIETEYEISPAASDLAKSFIDYGSNISMEAYPFYHRRRSGEGKMHEDLPASFYDYRQSINYNDHNLTYLRPYYNFMKYHISNLAYNSCKKYCDDDLEKANRQLHFNKHKLKLIDSLVTQKELRDNLFRNVAIDYLLRHDTEENTDEFISSFKRYSDNNSHNTEIFTLYEGINNMQPAKDLPDFTVESYDGRKVKLSDIQKGDSVVFYFWSGTEPGHFRNINKRVEELKQKYPAYRFIGLNMRTDLAKWKSMVKTSGLDETEQYWTDDYDQTVQTLIVYDPNKAILTKNGKIIDAFSHLYRSF</sequence>
<keyword evidence="3" id="KW-1185">Reference proteome</keyword>
<name>A0ABQ1QPQ8_9FLAO</name>
<dbReference type="InterPro" id="IPR000866">
    <property type="entry name" value="AhpC/TSA"/>
</dbReference>
<organism evidence="2 3">
    <name type="scientific">Muriicola marianensis</name>
    <dbReference type="NCBI Taxonomy" id="1324801"/>
    <lineage>
        <taxon>Bacteria</taxon>
        <taxon>Pseudomonadati</taxon>
        <taxon>Bacteroidota</taxon>
        <taxon>Flavobacteriia</taxon>
        <taxon>Flavobacteriales</taxon>
        <taxon>Flavobacteriaceae</taxon>
        <taxon>Muriicola</taxon>
    </lineage>
</organism>
<dbReference type="InterPro" id="IPR013766">
    <property type="entry name" value="Thioredoxin_domain"/>
</dbReference>
<dbReference type="PROSITE" id="PS51257">
    <property type="entry name" value="PROKAR_LIPOPROTEIN"/>
    <property type="match status" value="1"/>
</dbReference>
<dbReference type="Pfam" id="PF00578">
    <property type="entry name" value="AhpC-TSA"/>
    <property type="match status" value="1"/>
</dbReference>
<dbReference type="Proteomes" id="UP000625780">
    <property type="component" value="Unassembled WGS sequence"/>
</dbReference>
<comment type="caution">
    <text evidence="2">The sequence shown here is derived from an EMBL/GenBank/DDBJ whole genome shotgun (WGS) entry which is preliminary data.</text>
</comment>
<dbReference type="SUPFAM" id="SSF52833">
    <property type="entry name" value="Thioredoxin-like"/>
    <property type="match status" value="1"/>
</dbReference>
<feature type="domain" description="Thioredoxin" evidence="1">
    <location>
        <begin position="333"/>
        <end position="461"/>
    </location>
</feature>
<evidence type="ECO:0000313" key="2">
    <source>
        <dbReference type="EMBL" id="GGD37578.1"/>
    </source>
</evidence>
<gene>
    <name evidence="2" type="ORF">GCM10011361_00780</name>
</gene>
<dbReference type="RefSeq" id="WP_188368729.1">
    <property type="nucleotide sequence ID" value="NZ_BMFH01000001.1"/>
</dbReference>